<dbReference type="GO" id="GO:0003700">
    <property type="term" value="F:DNA-binding transcription factor activity"/>
    <property type="evidence" value="ECO:0007669"/>
    <property type="project" value="InterPro"/>
</dbReference>
<reference evidence="7" key="1">
    <citation type="journal article" date="2023" name="Plant J.">
        <title>The genome of the king protea, Protea cynaroides.</title>
        <authorList>
            <person name="Chang J."/>
            <person name="Duong T.A."/>
            <person name="Schoeman C."/>
            <person name="Ma X."/>
            <person name="Roodt D."/>
            <person name="Barker N."/>
            <person name="Li Z."/>
            <person name="Van de Peer Y."/>
            <person name="Mizrachi E."/>
        </authorList>
    </citation>
    <scope>NUCLEOTIDE SEQUENCE</scope>
    <source>
        <tissue evidence="7">Young leaves</tissue>
    </source>
</reference>
<evidence type="ECO:0000313" key="7">
    <source>
        <dbReference type="EMBL" id="KAJ4976196.1"/>
    </source>
</evidence>
<keyword evidence="8" id="KW-1185">Reference proteome</keyword>
<dbReference type="InterPro" id="IPR036638">
    <property type="entry name" value="HLH_DNA-bd_sf"/>
</dbReference>
<dbReference type="SUPFAM" id="SSF47459">
    <property type="entry name" value="HLH, helix-loop-helix DNA-binding domain"/>
    <property type="match status" value="1"/>
</dbReference>
<evidence type="ECO:0000256" key="2">
    <source>
        <dbReference type="ARBA" id="ARBA00023015"/>
    </source>
</evidence>
<dbReference type="InterPro" id="IPR047265">
    <property type="entry name" value="PIF1-like_bHLH"/>
</dbReference>
<protein>
    <recommendedName>
        <fullName evidence="6">BHLH domain-containing protein</fullName>
    </recommendedName>
</protein>
<dbReference type="EMBL" id="JAMYWD010000003">
    <property type="protein sequence ID" value="KAJ4976196.1"/>
    <property type="molecule type" value="Genomic_DNA"/>
</dbReference>
<dbReference type="Pfam" id="PF00010">
    <property type="entry name" value="HLH"/>
    <property type="match status" value="1"/>
</dbReference>
<feature type="compositionally biased region" description="Acidic residues" evidence="5">
    <location>
        <begin position="316"/>
        <end position="329"/>
    </location>
</feature>
<evidence type="ECO:0000256" key="4">
    <source>
        <dbReference type="ARBA" id="ARBA00023242"/>
    </source>
</evidence>
<dbReference type="SMART" id="SM00353">
    <property type="entry name" value="HLH"/>
    <property type="match status" value="1"/>
</dbReference>
<organism evidence="7 8">
    <name type="scientific">Protea cynaroides</name>
    <dbReference type="NCBI Taxonomy" id="273540"/>
    <lineage>
        <taxon>Eukaryota</taxon>
        <taxon>Viridiplantae</taxon>
        <taxon>Streptophyta</taxon>
        <taxon>Embryophyta</taxon>
        <taxon>Tracheophyta</taxon>
        <taxon>Spermatophyta</taxon>
        <taxon>Magnoliopsida</taxon>
        <taxon>Proteales</taxon>
        <taxon>Proteaceae</taxon>
        <taxon>Protea</taxon>
    </lineage>
</organism>
<feature type="compositionally biased region" description="Basic and acidic residues" evidence="5">
    <location>
        <begin position="346"/>
        <end position="356"/>
    </location>
</feature>
<dbReference type="FunFam" id="4.10.280.10:FF:000004">
    <property type="entry name" value="Basic helix-loop-helix transcription factor"/>
    <property type="match status" value="1"/>
</dbReference>
<dbReference type="CDD" id="cd11445">
    <property type="entry name" value="bHLH_AtPIF_like"/>
    <property type="match status" value="1"/>
</dbReference>
<dbReference type="GO" id="GO:0046983">
    <property type="term" value="F:protein dimerization activity"/>
    <property type="evidence" value="ECO:0007669"/>
    <property type="project" value="InterPro"/>
</dbReference>
<keyword evidence="4" id="KW-0539">Nucleus</keyword>
<feature type="region of interest" description="Disordered" evidence="5">
    <location>
        <begin position="280"/>
        <end position="356"/>
    </location>
</feature>
<feature type="region of interest" description="Disordered" evidence="5">
    <location>
        <begin position="139"/>
        <end position="179"/>
    </location>
</feature>
<evidence type="ECO:0000259" key="6">
    <source>
        <dbReference type="PROSITE" id="PS50888"/>
    </source>
</evidence>
<keyword evidence="3" id="KW-0804">Transcription</keyword>
<accession>A0A9Q0KT23</accession>
<evidence type="ECO:0000256" key="1">
    <source>
        <dbReference type="ARBA" id="ARBA00004123"/>
    </source>
</evidence>
<comment type="subcellular location">
    <subcellularLocation>
        <location evidence="1">Nucleus</location>
    </subcellularLocation>
</comment>
<evidence type="ECO:0000256" key="5">
    <source>
        <dbReference type="SAM" id="MobiDB-lite"/>
    </source>
</evidence>
<evidence type="ECO:0000256" key="3">
    <source>
        <dbReference type="ARBA" id="ARBA00023163"/>
    </source>
</evidence>
<proteinExistence type="predicted"/>
<feature type="domain" description="BHLH" evidence="6">
    <location>
        <begin position="346"/>
        <end position="395"/>
    </location>
</feature>
<dbReference type="InterPro" id="IPR011598">
    <property type="entry name" value="bHLH_dom"/>
</dbReference>
<dbReference type="Proteomes" id="UP001141806">
    <property type="component" value="Unassembled WGS sequence"/>
</dbReference>
<feature type="compositionally biased region" description="Low complexity" evidence="5">
    <location>
        <begin position="286"/>
        <end position="296"/>
    </location>
</feature>
<dbReference type="PANTHER" id="PTHR46807:SF7">
    <property type="entry name" value="BHLH DOMAIN-CONTAINING PROTEIN"/>
    <property type="match status" value="1"/>
</dbReference>
<dbReference type="Gene3D" id="4.10.280.10">
    <property type="entry name" value="Helix-loop-helix DNA-binding domain"/>
    <property type="match status" value="1"/>
</dbReference>
<sequence>MNHCVHNWNLEGDLLPVGHQKKSMGADNELVELLWRNGQVVLQSQTNRKPGLIANESRQVQKTDQSMFKGIGSFGNSSNLIQEDETSWIQFPLEDSLEKEFSDFLYELPITNPPEVYKPAKQFEADKYVKFGVTEENNAPVSSSALRSPEPTFKHSHDPSLSENSMPPPRLQVPPSTQQDPNLGEIGGIVNFSHFSKPIKTNLGPSKGLIVKKAAHNVIRGEVGDSSAMTIGSSHCSSNQIANETDSSNGVGVTGMLPRPVKEDAKKVFAQCERAQTVALEQTVTSSSCGSGSSFGRAGKQSTSTPSNKRKARDADESEYQSEETEFESAEANKPVQRTGSSRRSRAAEVHNLSERRRRDRINEKMKALQELIPHCNKSDKASMLDEAIEYLKSLQLQVQIMCMGSGMAPMMFPSVQHYMSRMGMGIGPPSLPSMHNTMQLPRVPIVDQAIAASPAPNQPVICLPPVLNPINFQNQMQNSNFPEKYAHFVGFPHMHTAPQPMNMFGYGSQVVPQGHKVVPPVTSSGPCNGGVPIFNTQSSKLG</sequence>
<gene>
    <name evidence="7" type="ORF">NE237_001302</name>
</gene>
<dbReference type="PANTHER" id="PTHR46807">
    <property type="entry name" value="TRANSCRIPTION FACTOR PIF3"/>
    <property type="match status" value="1"/>
</dbReference>
<name>A0A9Q0KT23_9MAGN</name>
<dbReference type="AlphaFoldDB" id="A0A9Q0KT23"/>
<dbReference type="PROSITE" id="PS50888">
    <property type="entry name" value="BHLH"/>
    <property type="match status" value="1"/>
</dbReference>
<keyword evidence="2" id="KW-0805">Transcription regulation</keyword>
<evidence type="ECO:0000313" key="8">
    <source>
        <dbReference type="Proteomes" id="UP001141806"/>
    </source>
</evidence>
<dbReference type="InterPro" id="IPR044273">
    <property type="entry name" value="PIF3-like"/>
</dbReference>
<dbReference type="GO" id="GO:0005634">
    <property type="term" value="C:nucleus"/>
    <property type="evidence" value="ECO:0007669"/>
    <property type="project" value="UniProtKB-SubCell"/>
</dbReference>
<comment type="caution">
    <text evidence="7">The sequence shown here is derived from an EMBL/GenBank/DDBJ whole genome shotgun (WGS) entry which is preliminary data.</text>
</comment>
<dbReference type="OrthoDB" id="690068at2759"/>